<keyword evidence="2" id="KW-1133">Transmembrane helix</keyword>
<evidence type="ECO:0000313" key="4">
    <source>
        <dbReference type="EMBL" id="TQJ03803.1"/>
    </source>
</evidence>
<reference evidence="4 5" key="1">
    <citation type="submission" date="2019-06" db="EMBL/GenBank/DDBJ databases">
        <title>Sequencing the genomes of 1000 actinobacteria strains.</title>
        <authorList>
            <person name="Klenk H.-P."/>
        </authorList>
    </citation>
    <scope>NUCLEOTIDE SEQUENCE [LARGE SCALE GENOMIC DNA]</scope>
    <source>
        <strain evidence="4 5">DSM 45679</strain>
    </source>
</reference>
<name>A0A542DL61_AMYCI</name>
<evidence type="ECO:0000256" key="3">
    <source>
        <dbReference type="SAM" id="SignalP"/>
    </source>
</evidence>
<evidence type="ECO:0000313" key="5">
    <source>
        <dbReference type="Proteomes" id="UP000320876"/>
    </source>
</evidence>
<organism evidence="4 5">
    <name type="scientific">Amycolatopsis cihanbeyliensis</name>
    <dbReference type="NCBI Taxonomy" id="1128664"/>
    <lineage>
        <taxon>Bacteria</taxon>
        <taxon>Bacillati</taxon>
        <taxon>Actinomycetota</taxon>
        <taxon>Actinomycetes</taxon>
        <taxon>Pseudonocardiales</taxon>
        <taxon>Pseudonocardiaceae</taxon>
        <taxon>Amycolatopsis</taxon>
    </lineage>
</organism>
<dbReference type="RefSeq" id="WP_141999569.1">
    <property type="nucleotide sequence ID" value="NZ_VFML01000001.1"/>
</dbReference>
<sequence length="301" mass="29152">MPGRTRKATAVSAAALVLAGSAALAAPATAVAETKTAQCGGTVKAKPGDRVRATLLGIPLDLGIVSEATTVLTGTVSALLGKVCTVTVQVVDTVVAPVPGVGEPAADAINKGVQGTSNTLSDTANTVGGAVTGGGTEPVERNRPNQPAPGGKPGGSPGSNPTTGGPGRGDQAGGVPESNSPVLGGAAVPGFPGLPTDFSTGFAPMRDYSNLPIATAGLYAPSPGVRYGGQIPGYAPEFGILGQQGTQDPPDDGVRNAGDARALTGGAGGPTDGTSLPLLLAVIALAGASGALVRTWVLRKA</sequence>
<feature type="transmembrane region" description="Helical" evidence="2">
    <location>
        <begin position="278"/>
        <end position="297"/>
    </location>
</feature>
<dbReference type="OrthoDB" id="3691936at2"/>
<gene>
    <name evidence="4" type="ORF">FB471_3571</name>
</gene>
<keyword evidence="2" id="KW-0472">Membrane</keyword>
<keyword evidence="5" id="KW-1185">Reference proteome</keyword>
<keyword evidence="3" id="KW-0732">Signal</keyword>
<comment type="caution">
    <text evidence="4">The sequence shown here is derived from an EMBL/GenBank/DDBJ whole genome shotgun (WGS) entry which is preliminary data.</text>
</comment>
<dbReference type="AlphaFoldDB" id="A0A542DL61"/>
<accession>A0A542DL61</accession>
<evidence type="ECO:0000256" key="1">
    <source>
        <dbReference type="SAM" id="MobiDB-lite"/>
    </source>
</evidence>
<feature type="region of interest" description="Disordered" evidence="1">
    <location>
        <begin position="244"/>
        <end position="269"/>
    </location>
</feature>
<feature type="signal peptide" evidence="3">
    <location>
        <begin position="1"/>
        <end position="25"/>
    </location>
</feature>
<evidence type="ECO:0000256" key="2">
    <source>
        <dbReference type="SAM" id="Phobius"/>
    </source>
</evidence>
<keyword evidence="2" id="KW-0812">Transmembrane</keyword>
<feature type="region of interest" description="Disordered" evidence="1">
    <location>
        <begin position="102"/>
        <end position="188"/>
    </location>
</feature>
<proteinExistence type="predicted"/>
<protein>
    <submittedName>
        <fullName evidence="4">Uncharacterized protein</fullName>
    </submittedName>
</protein>
<dbReference type="Proteomes" id="UP000320876">
    <property type="component" value="Unassembled WGS sequence"/>
</dbReference>
<feature type="chain" id="PRO_5038996464" evidence="3">
    <location>
        <begin position="26"/>
        <end position="301"/>
    </location>
</feature>
<feature type="compositionally biased region" description="Polar residues" evidence="1">
    <location>
        <begin position="113"/>
        <end position="122"/>
    </location>
</feature>
<dbReference type="EMBL" id="VFML01000001">
    <property type="protein sequence ID" value="TQJ03803.1"/>
    <property type="molecule type" value="Genomic_DNA"/>
</dbReference>